<dbReference type="RefSeq" id="WP_284914816.1">
    <property type="nucleotide sequence ID" value="NZ_CP126980.1"/>
</dbReference>
<gene>
    <name evidence="2" type="ORF">ACTOB_005591</name>
</gene>
<evidence type="ECO:0000313" key="2">
    <source>
        <dbReference type="EMBL" id="WIM93608.1"/>
    </source>
</evidence>
<dbReference type="Proteomes" id="UP001240150">
    <property type="component" value="Chromosome"/>
</dbReference>
<dbReference type="PANTHER" id="PTHR33495">
    <property type="entry name" value="ANTI-SIGMA FACTOR ANTAGONIST TM_1081-RELATED-RELATED"/>
    <property type="match status" value="1"/>
</dbReference>
<dbReference type="CDD" id="cd07043">
    <property type="entry name" value="STAS_anti-anti-sigma_factors"/>
    <property type="match status" value="1"/>
</dbReference>
<dbReference type="EMBL" id="CP126980">
    <property type="protein sequence ID" value="WIM93608.1"/>
    <property type="molecule type" value="Genomic_DNA"/>
</dbReference>
<protein>
    <submittedName>
        <fullName evidence="2">STAS domain-containing protein</fullName>
    </submittedName>
</protein>
<reference evidence="2 3" key="1">
    <citation type="submission" date="2023-06" db="EMBL/GenBank/DDBJ databases">
        <authorList>
            <person name="Yushchuk O."/>
            <person name="Binda E."/>
            <person name="Ruckert-Reed C."/>
            <person name="Fedorenko V."/>
            <person name="Kalinowski J."/>
            <person name="Marinelli F."/>
        </authorList>
    </citation>
    <scope>NUCLEOTIDE SEQUENCE [LARGE SCALE GENOMIC DNA]</scope>
    <source>
        <strain evidence="2 3">NRRL 3884</strain>
    </source>
</reference>
<evidence type="ECO:0000259" key="1">
    <source>
        <dbReference type="PROSITE" id="PS50801"/>
    </source>
</evidence>
<name>A0ABY8W7G5_9ACTN</name>
<proteinExistence type="predicted"/>
<dbReference type="Gene3D" id="3.30.750.24">
    <property type="entry name" value="STAS domain"/>
    <property type="match status" value="1"/>
</dbReference>
<evidence type="ECO:0000313" key="3">
    <source>
        <dbReference type="Proteomes" id="UP001240150"/>
    </source>
</evidence>
<dbReference type="InterPro" id="IPR036513">
    <property type="entry name" value="STAS_dom_sf"/>
</dbReference>
<dbReference type="InterPro" id="IPR002645">
    <property type="entry name" value="STAS_dom"/>
</dbReference>
<feature type="domain" description="STAS" evidence="1">
    <location>
        <begin position="17"/>
        <end position="119"/>
    </location>
</feature>
<dbReference type="PROSITE" id="PS50801">
    <property type="entry name" value="STAS"/>
    <property type="match status" value="1"/>
</dbReference>
<dbReference type="SUPFAM" id="SSF52091">
    <property type="entry name" value="SpoIIaa-like"/>
    <property type="match status" value="1"/>
</dbReference>
<dbReference type="PANTHER" id="PTHR33495:SF2">
    <property type="entry name" value="ANTI-SIGMA FACTOR ANTAGONIST TM_1081-RELATED"/>
    <property type="match status" value="1"/>
</dbReference>
<organism evidence="2 3">
    <name type="scientific">Actinoplanes oblitus</name>
    <dbReference type="NCBI Taxonomy" id="3040509"/>
    <lineage>
        <taxon>Bacteria</taxon>
        <taxon>Bacillati</taxon>
        <taxon>Actinomycetota</taxon>
        <taxon>Actinomycetes</taxon>
        <taxon>Micromonosporales</taxon>
        <taxon>Micromonosporaceae</taxon>
        <taxon>Actinoplanes</taxon>
    </lineage>
</organism>
<keyword evidence="3" id="KW-1185">Reference proteome</keyword>
<accession>A0ABY8W7G5</accession>
<sequence>MSAIPETDRSSAQHPQVIHLAGELDWGSTADLGQRLMSIAESSTAGTIVLDLSAVSFLDAHCVRDIVRFWNALTARDQQLWVAGLHGVARKIFDILELTPMLARRTDDDDGVREASDRA</sequence>
<dbReference type="Pfam" id="PF01740">
    <property type="entry name" value="STAS"/>
    <property type="match status" value="1"/>
</dbReference>